<evidence type="ECO:0000313" key="2">
    <source>
        <dbReference type="EMBL" id="EHP38508.1"/>
    </source>
</evidence>
<dbReference type="Pfam" id="PF13692">
    <property type="entry name" value="Glyco_trans_1_4"/>
    <property type="match status" value="1"/>
</dbReference>
<gene>
    <name evidence="2" type="ORF">OR16_36615</name>
</gene>
<name>H1SG22_9BURK</name>
<reference evidence="2 3" key="1">
    <citation type="journal article" date="2012" name="J. Bacteriol.">
        <title>De Novo Genome Project of Cupriavidus basilensis OR16.</title>
        <authorList>
            <person name="Cserhati M."/>
            <person name="Kriszt B."/>
            <person name="Szoboszlay S."/>
            <person name="Toth A."/>
            <person name="Szabo I."/>
            <person name="Tancsics A."/>
            <person name="Nagy I."/>
            <person name="Horvath B."/>
            <person name="Nagy I."/>
            <person name="Kukolya J."/>
        </authorList>
    </citation>
    <scope>NUCLEOTIDE SEQUENCE [LARGE SCALE GENOMIC DNA]</scope>
    <source>
        <strain evidence="2 3">OR16</strain>
    </source>
</reference>
<proteinExistence type="predicted"/>
<dbReference type="Gene3D" id="3.40.50.2000">
    <property type="entry name" value="Glycogen Phosphorylase B"/>
    <property type="match status" value="2"/>
</dbReference>
<evidence type="ECO:0000259" key="1">
    <source>
        <dbReference type="Pfam" id="PF13439"/>
    </source>
</evidence>
<dbReference type="OrthoDB" id="433681at2"/>
<dbReference type="PANTHER" id="PTHR12526">
    <property type="entry name" value="GLYCOSYLTRANSFERASE"/>
    <property type="match status" value="1"/>
</dbReference>
<comment type="caution">
    <text evidence="2">The sequence shown here is derived from an EMBL/GenBank/DDBJ whole genome shotgun (WGS) entry which is preliminary data.</text>
</comment>
<dbReference type="Pfam" id="PF13439">
    <property type="entry name" value="Glyco_transf_4"/>
    <property type="match status" value="1"/>
</dbReference>
<feature type="domain" description="Glycosyltransferase subfamily 4-like N-terminal" evidence="1">
    <location>
        <begin position="13"/>
        <end position="220"/>
    </location>
</feature>
<protein>
    <submittedName>
        <fullName evidence="2">Group 1 glycosyl transferase</fullName>
    </submittedName>
</protein>
<organism evidence="2 3">
    <name type="scientific">Cupriavidus basilensis OR16</name>
    <dbReference type="NCBI Taxonomy" id="1127483"/>
    <lineage>
        <taxon>Bacteria</taxon>
        <taxon>Pseudomonadati</taxon>
        <taxon>Pseudomonadota</taxon>
        <taxon>Betaproteobacteria</taxon>
        <taxon>Burkholderiales</taxon>
        <taxon>Burkholderiaceae</taxon>
        <taxon>Cupriavidus</taxon>
    </lineage>
</organism>
<dbReference type="RefSeq" id="WP_006163287.1">
    <property type="nucleotide sequence ID" value="NZ_AHJE01000121.1"/>
</dbReference>
<evidence type="ECO:0000313" key="3">
    <source>
        <dbReference type="Proteomes" id="UP000005808"/>
    </source>
</evidence>
<dbReference type="InterPro" id="IPR028098">
    <property type="entry name" value="Glyco_trans_4-like_N"/>
</dbReference>
<sequence>MNVVHVNANDVSGGAARSCYRLHQFLLRQGVNSRLLVQHKRSIDPTVELIESWVTDTGLFQNIELVQRVFAAHNRTDISNTHFSVSLAGSDLSRHPAVEAADVIHLHWVASMQTPADIRRLMALGKPVVWTLHDLRPLTGGCHFPAGCSRFQDSCAGCPQLRHDPLGLPAAALRDQIALIDATSLTVIAPSRWIAEQARLSALLRDKARIENIPNGIDVDVFAPRSRAEARKELGLARDGIYILCGADQTEEKRKGFESLARVLCEVVHDPRFVSSGARMLWVGDPPTGQAYGDIPLIPLGRIPQEEQMALAYAASDLFLLPSLEDNLPNMLLEALSCGIPAIAYSVGGVPEVLHDGVNGRLIPAADEREFVQALLCLVGDASLREEMGRRARALASEAYAASTPGRK</sequence>
<dbReference type="GO" id="GO:0016757">
    <property type="term" value="F:glycosyltransferase activity"/>
    <property type="evidence" value="ECO:0007669"/>
    <property type="project" value="TreeGrafter"/>
</dbReference>
<dbReference type="SUPFAM" id="SSF53756">
    <property type="entry name" value="UDP-Glycosyltransferase/glycogen phosphorylase"/>
    <property type="match status" value="1"/>
</dbReference>
<dbReference type="EMBL" id="AHJE01000121">
    <property type="protein sequence ID" value="EHP38508.1"/>
    <property type="molecule type" value="Genomic_DNA"/>
</dbReference>
<dbReference type="AlphaFoldDB" id="H1SG22"/>
<dbReference type="Proteomes" id="UP000005808">
    <property type="component" value="Unassembled WGS sequence"/>
</dbReference>
<accession>H1SG22</accession>
<dbReference type="PANTHER" id="PTHR12526:SF635">
    <property type="entry name" value="GLYCOSYL TRANSFERASE GROUP 1"/>
    <property type="match status" value="1"/>
</dbReference>
<keyword evidence="2" id="KW-0808">Transferase</keyword>